<organism evidence="4 5">
    <name type="scientific">Kitasatospora terrestris</name>
    <dbReference type="NCBI Taxonomy" id="258051"/>
    <lineage>
        <taxon>Bacteria</taxon>
        <taxon>Bacillati</taxon>
        <taxon>Actinomycetota</taxon>
        <taxon>Actinomycetes</taxon>
        <taxon>Kitasatosporales</taxon>
        <taxon>Streptomycetaceae</taxon>
        <taxon>Kitasatospora</taxon>
    </lineage>
</organism>
<keyword evidence="1" id="KW-0378">Hydrolase</keyword>
<dbReference type="InterPro" id="IPR007781">
    <property type="entry name" value="NAGLU"/>
</dbReference>
<dbReference type="RefSeq" id="WP_345695703.1">
    <property type="nucleotide sequence ID" value="NZ_BAABIS010000001.1"/>
</dbReference>
<feature type="signal peptide" evidence="2">
    <location>
        <begin position="1"/>
        <end position="27"/>
    </location>
</feature>
<dbReference type="Gene3D" id="3.30.379.10">
    <property type="entry name" value="Chitobiase/beta-hexosaminidase domain 2-like"/>
    <property type="match status" value="1"/>
</dbReference>
<dbReference type="Pfam" id="PF12971">
    <property type="entry name" value="NAGLU_N"/>
    <property type="match status" value="1"/>
</dbReference>
<accession>A0ABP9DG21</accession>
<dbReference type="Pfam" id="PF00652">
    <property type="entry name" value="Ricin_B_lectin"/>
    <property type="match status" value="1"/>
</dbReference>
<sequence length="862" mass="91699">MAVTTVLSAAAATVGAAAAAAVPTAAAASSAFDTSGVQQLAARLIGPGPAAQITFVGQPRTGSETFTIKGTAGAVEIDGTTPAALSTGFGWYLKYVTHSDIAWDSSRLSLPATMPAPAGAITQSANVGNRLYGNDIWTDYTGPHWTFADWSREIDILAIQGYNQIFMPVGVEDIAHRTMQQYGYSRSEMLAWTSPPSHMAAGMWQGGWTLADGGISETAQTARVTLGKQVAARMRSLGITPVMPGFVGFVPDDFGTRNAGAKVVSRGTWFSQSLLSWLDPSTTVYQQVAKTFYSLQDATFGATSMYAMNPFTEGGNTSVDLAAAGQGIQRALQTAHPGAIWEMHAWSGNPSGSLISALNKATTLVVDFNSDRSNEAAGTRESQWGGMPYSFGGVLDFGGHTTMGDNLGVWNSRYWAWKNRTGSALAGIGVSPEAGHGDALVPEFIGEMAWRTGPVTIDDWFTQYALRRYGAADGNATAAWLALAHTAYATPADGWDEEADSLFNARPSLNVNTAASWSPTTVRYDTATFESALTSLLAVSPALQNSSAYKYDLAVVARQVLDNNSRVLLPQIKSAHTAKDLTRLRSLTSEWLNEMKLTDQLVGTVQGFLLGPWIAQASADGADAAESAKFVADAKEVLTTWGNQALSEAGLHDYCNRDWNGLVGDLYYDRWNTYFNTLITALQNNTTPTQTDWYSKERDWINTTGTSYATTASTADVHALAVQAQSAYTKVNGSNTTTTVVSAASGKCLDDAAFNTADGAKVDIWTCDGGANQQWTYDPTAKTLTTMGKCLDDFAFGRTPGSKVDLWTCDGGANQQWTFNSNGTVTGLAGLCLEVAKAATVNGTPVQLNTCNGNSNQAWSRV</sequence>
<dbReference type="SMART" id="SM00458">
    <property type="entry name" value="RICIN"/>
    <property type="match status" value="1"/>
</dbReference>
<dbReference type="Pfam" id="PF05089">
    <property type="entry name" value="NAGLU"/>
    <property type="match status" value="1"/>
</dbReference>
<comment type="caution">
    <text evidence="4">The sequence shown here is derived from an EMBL/GenBank/DDBJ whole genome shotgun (WGS) entry which is preliminary data.</text>
</comment>
<dbReference type="InterPro" id="IPR035992">
    <property type="entry name" value="Ricin_B-like_lectins"/>
</dbReference>
<protein>
    <submittedName>
        <fullName evidence="4">Alpha-N-acetylglucosaminidase</fullName>
    </submittedName>
</protein>
<dbReference type="PANTHER" id="PTHR12872">
    <property type="entry name" value="ALPHA-N-ACETYLGLUCOSAMINIDASE"/>
    <property type="match status" value="1"/>
</dbReference>
<dbReference type="InterPro" id="IPR024732">
    <property type="entry name" value="NAGLU_C"/>
</dbReference>
<dbReference type="PROSITE" id="PS50231">
    <property type="entry name" value="RICIN_B_LECTIN"/>
    <property type="match status" value="1"/>
</dbReference>
<dbReference type="InterPro" id="IPR024240">
    <property type="entry name" value="NAGLU_N"/>
</dbReference>
<feature type="chain" id="PRO_5045080582" evidence="2">
    <location>
        <begin position="28"/>
        <end position="862"/>
    </location>
</feature>
<dbReference type="InterPro" id="IPR000772">
    <property type="entry name" value="Ricin_B_lectin"/>
</dbReference>
<dbReference type="CDD" id="cd23418">
    <property type="entry name" value="beta-trefoil_Ricin_XLN-like"/>
    <property type="match status" value="1"/>
</dbReference>
<dbReference type="InterPro" id="IPR024733">
    <property type="entry name" value="NAGLU_tim-barrel"/>
</dbReference>
<evidence type="ECO:0000259" key="3">
    <source>
        <dbReference type="SMART" id="SM00458"/>
    </source>
</evidence>
<dbReference type="Gene3D" id="3.20.20.80">
    <property type="entry name" value="Glycosidases"/>
    <property type="match status" value="1"/>
</dbReference>
<dbReference type="PANTHER" id="PTHR12872:SF1">
    <property type="entry name" value="ALPHA-N-ACETYLGLUCOSAMINIDASE"/>
    <property type="match status" value="1"/>
</dbReference>
<proteinExistence type="predicted"/>
<name>A0ABP9DG21_9ACTN</name>
<reference evidence="5" key="1">
    <citation type="journal article" date="2019" name="Int. J. Syst. Evol. Microbiol.">
        <title>The Global Catalogue of Microorganisms (GCM) 10K type strain sequencing project: providing services to taxonomists for standard genome sequencing and annotation.</title>
        <authorList>
            <consortium name="The Broad Institute Genomics Platform"/>
            <consortium name="The Broad Institute Genome Sequencing Center for Infectious Disease"/>
            <person name="Wu L."/>
            <person name="Ma J."/>
        </authorList>
    </citation>
    <scope>NUCLEOTIDE SEQUENCE [LARGE SCALE GENOMIC DNA]</scope>
    <source>
        <strain evidence="5">JCM 13006</strain>
    </source>
</reference>
<dbReference type="InterPro" id="IPR029018">
    <property type="entry name" value="Hex-like_dom2"/>
</dbReference>
<dbReference type="Gene3D" id="1.20.120.670">
    <property type="entry name" value="N-acetyl-b-d-glucoasminidase"/>
    <property type="match status" value="1"/>
</dbReference>
<keyword evidence="2" id="KW-0732">Signal</keyword>
<gene>
    <name evidence="4" type="ORF">GCM10023235_12040</name>
</gene>
<feature type="domain" description="Ricin B lectin" evidence="3">
    <location>
        <begin position="735"/>
        <end position="862"/>
    </location>
</feature>
<evidence type="ECO:0000313" key="5">
    <source>
        <dbReference type="Proteomes" id="UP001501752"/>
    </source>
</evidence>
<dbReference type="EMBL" id="BAABIS010000001">
    <property type="protein sequence ID" value="GAA4838412.1"/>
    <property type="molecule type" value="Genomic_DNA"/>
</dbReference>
<evidence type="ECO:0000256" key="1">
    <source>
        <dbReference type="ARBA" id="ARBA00022801"/>
    </source>
</evidence>
<dbReference type="Gene3D" id="2.80.10.50">
    <property type="match status" value="2"/>
</dbReference>
<evidence type="ECO:0000313" key="4">
    <source>
        <dbReference type="EMBL" id="GAA4838412.1"/>
    </source>
</evidence>
<dbReference type="SUPFAM" id="SSF50370">
    <property type="entry name" value="Ricin B-like lectins"/>
    <property type="match status" value="1"/>
</dbReference>
<keyword evidence="5" id="KW-1185">Reference proteome</keyword>
<dbReference type="Proteomes" id="UP001501752">
    <property type="component" value="Unassembled WGS sequence"/>
</dbReference>
<evidence type="ECO:0000256" key="2">
    <source>
        <dbReference type="SAM" id="SignalP"/>
    </source>
</evidence>
<dbReference type="Pfam" id="PF12972">
    <property type="entry name" value="NAGLU_C"/>
    <property type="match status" value="1"/>
</dbReference>